<reference evidence="1 2" key="1">
    <citation type="submission" date="2018-07" db="EMBL/GenBank/DDBJ databases">
        <title>Mechanisms of high-level aminoglycoside resistance among Gram-negative pathogens in Brazil.</title>
        <authorList>
            <person name="Ballaben A.S."/>
            <person name="Darini A.L.C."/>
            <person name="Doi Y."/>
        </authorList>
    </citation>
    <scope>NUCLEOTIDE SEQUENCE [LARGE SCALE GENOMIC DNA]</scope>
    <source>
        <strain evidence="1 2">B2-305</strain>
    </source>
</reference>
<dbReference type="AlphaFoldDB" id="A0A367LY22"/>
<sequence>AGNIDDLPGVDELVARLDREYRDALRNMDSLANRWPR</sequence>
<keyword evidence="1" id="KW-0560">Oxidoreductase</keyword>
<protein>
    <submittedName>
        <fullName evidence="1">Nitronate monooxygenase</fullName>
    </submittedName>
</protein>
<feature type="non-terminal residue" evidence="1">
    <location>
        <position position="1"/>
    </location>
</feature>
<evidence type="ECO:0000313" key="2">
    <source>
        <dbReference type="Proteomes" id="UP000253594"/>
    </source>
</evidence>
<proteinExistence type="predicted"/>
<accession>A0A367LY22</accession>
<name>A0A367LY22_PSEAI</name>
<comment type="caution">
    <text evidence="1">The sequence shown here is derived from an EMBL/GenBank/DDBJ whole genome shotgun (WGS) entry which is preliminary data.</text>
</comment>
<evidence type="ECO:0000313" key="1">
    <source>
        <dbReference type="EMBL" id="RCI70000.1"/>
    </source>
</evidence>
<organism evidence="1 2">
    <name type="scientific">Pseudomonas aeruginosa</name>
    <dbReference type="NCBI Taxonomy" id="287"/>
    <lineage>
        <taxon>Bacteria</taxon>
        <taxon>Pseudomonadati</taxon>
        <taxon>Pseudomonadota</taxon>
        <taxon>Gammaproteobacteria</taxon>
        <taxon>Pseudomonadales</taxon>
        <taxon>Pseudomonadaceae</taxon>
        <taxon>Pseudomonas</taxon>
    </lineage>
</organism>
<keyword evidence="1" id="KW-0503">Monooxygenase</keyword>
<dbReference type="GO" id="GO:0004497">
    <property type="term" value="F:monooxygenase activity"/>
    <property type="evidence" value="ECO:0007669"/>
    <property type="project" value="UniProtKB-KW"/>
</dbReference>
<dbReference type="Proteomes" id="UP000253594">
    <property type="component" value="Unassembled WGS sequence"/>
</dbReference>
<gene>
    <name evidence="1" type="ORF">DT376_36920</name>
</gene>
<dbReference type="EMBL" id="QORE01002513">
    <property type="protein sequence ID" value="RCI70000.1"/>
    <property type="molecule type" value="Genomic_DNA"/>
</dbReference>